<dbReference type="OrthoDB" id="7451784at2"/>
<evidence type="ECO:0000313" key="4">
    <source>
        <dbReference type="Proteomes" id="UP000241229"/>
    </source>
</evidence>
<dbReference type="Proteomes" id="UP000241229">
    <property type="component" value="Unassembled WGS sequence"/>
</dbReference>
<accession>A0A2P7SJ31</accession>
<gene>
    <name evidence="3" type="ORF">C7I84_07670</name>
</gene>
<sequence length="103" mass="11426">MTRKVARTIRPRVGEVGLPAARWALQDAKARFSELVRRVRSDGPQHVTVHGREEVVVIAAEEFRRLKGGATGEVLIAAMQASPHRDVEIAPERTPMPVRDVVL</sequence>
<dbReference type="Gene3D" id="3.40.1620.10">
    <property type="entry name" value="YefM-like domain"/>
    <property type="match status" value="1"/>
</dbReference>
<evidence type="ECO:0000256" key="1">
    <source>
        <dbReference type="ARBA" id="ARBA00009981"/>
    </source>
</evidence>
<dbReference type="InterPro" id="IPR036165">
    <property type="entry name" value="YefM-like_sf"/>
</dbReference>
<comment type="similarity">
    <text evidence="1 2">Belongs to the phD/YefM antitoxin family.</text>
</comment>
<comment type="caution">
    <text evidence="3">The sequence shown here is derived from an EMBL/GenBank/DDBJ whole genome shotgun (WGS) entry which is preliminary data.</text>
</comment>
<dbReference type="InterPro" id="IPR006442">
    <property type="entry name" value="Antitoxin_Phd/YefM"/>
</dbReference>
<evidence type="ECO:0000313" key="3">
    <source>
        <dbReference type="EMBL" id="PSJ62480.1"/>
    </source>
</evidence>
<name>A0A2P7SJ31_9HYPH</name>
<proteinExistence type="inferred from homology"/>
<keyword evidence="4" id="KW-1185">Reference proteome</keyword>
<evidence type="ECO:0000256" key="2">
    <source>
        <dbReference type="RuleBase" id="RU362080"/>
    </source>
</evidence>
<dbReference type="EMBL" id="PXYK01000006">
    <property type="protein sequence ID" value="PSJ62480.1"/>
    <property type="molecule type" value="Genomic_DNA"/>
</dbReference>
<protein>
    <recommendedName>
        <fullName evidence="2">Antitoxin</fullName>
    </recommendedName>
</protein>
<dbReference type="AlphaFoldDB" id="A0A2P7SJ31"/>
<reference evidence="3 4" key="1">
    <citation type="submission" date="2018-03" db="EMBL/GenBank/DDBJ databases">
        <title>The draft genome of Mesorhizobium sp. 6GN-30.</title>
        <authorList>
            <person name="Liu L."/>
            <person name="Li L."/>
            <person name="Wang T."/>
            <person name="Zhang X."/>
            <person name="Liang L."/>
        </authorList>
    </citation>
    <scope>NUCLEOTIDE SEQUENCE [LARGE SCALE GENOMIC DNA]</scope>
    <source>
        <strain evidence="3 4">6GN30</strain>
    </source>
</reference>
<comment type="function">
    <text evidence="2">Antitoxin component of a type II toxin-antitoxin (TA) system.</text>
</comment>
<dbReference type="NCBIfam" id="TIGR01552">
    <property type="entry name" value="phd_fam"/>
    <property type="match status" value="1"/>
</dbReference>
<organism evidence="3 4">
    <name type="scientific">Kumtagia ephedrae</name>
    <dbReference type="NCBI Taxonomy" id="2116701"/>
    <lineage>
        <taxon>Bacteria</taxon>
        <taxon>Pseudomonadati</taxon>
        <taxon>Pseudomonadota</taxon>
        <taxon>Alphaproteobacteria</taxon>
        <taxon>Hyphomicrobiales</taxon>
        <taxon>Phyllobacteriaceae</taxon>
        <taxon>Kumtagia</taxon>
    </lineage>
</organism>
<dbReference type="Pfam" id="PF02604">
    <property type="entry name" value="PhdYeFM_antitox"/>
    <property type="match status" value="1"/>
</dbReference>
<dbReference type="RefSeq" id="WP_106771582.1">
    <property type="nucleotide sequence ID" value="NZ_PXYK01000006.1"/>
</dbReference>
<dbReference type="SUPFAM" id="SSF143120">
    <property type="entry name" value="YefM-like"/>
    <property type="match status" value="1"/>
</dbReference>